<dbReference type="GO" id="GO:0005774">
    <property type="term" value="C:vacuolar membrane"/>
    <property type="evidence" value="ECO:0007669"/>
    <property type="project" value="TreeGrafter"/>
</dbReference>
<gene>
    <name evidence="12" type="ORF">P167DRAFT_470275</name>
</gene>
<feature type="transmembrane region" description="Helical" evidence="11">
    <location>
        <begin position="178"/>
        <end position="201"/>
    </location>
</feature>
<dbReference type="Pfam" id="PF04193">
    <property type="entry name" value="PQ-loop"/>
    <property type="match status" value="2"/>
</dbReference>
<feature type="transmembrane region" description="Helical" evidence="11">
    <location>
        <begin position="221"/>
        <end position="241"/>
    </location>
</feature>
<evidence type="ECO:0000256" key="8">
    <source>
        <dbReference type="ARBA" id="ARBA00023136"/>
    </source>
</evidence>
<feature type="transmembrane region" description="Helical" evidence="11">
    <location>
        <begin position="146"/>
        <end position="166"/>
    </location>
</feature>
<dbReference type="PANTHER" id="PTHR13131:SF5">
    <property type="entry name" value="CYSTINOSIN"/>
    <property type="match status" value="1"/>
</dbReference>
<feature type="transmembrane region" description="Helical" evidence="11">
    <location>
        <begin position="119"/>
        <end position="140"/>
    </location>
</feature>
<evidence type="ECO:0000256" key="7">
    <source>
        <dbReference type="ARBA" id="ARBA00022989"/>
    </source>
</evidence>
<keyword evidence="6" id="KW-0769">Symport</keyword>
<keyword evidence="9" id="KW-0458">Lysosome</keyword>
<keyword evidence="8 11" id="KW-0472">Membrane</keyword>
<evidence type="ECO:0000256" key="2">
    <source>
        <dbReference type="ARBA" id="ARBA00006855"/>
    </source>
</evidence>
<feature type="transmembrane region" description="Helical" evidence="11">
    <location>
        <begin position="86"/>
        <end position="107"/>
    </location>
</feature>
<keyword evidence="4 11" id="KW-0812">Transmembrane</keyword>
<evidence type="ECO:0000256" key="1">
    <source>
        <dbReference type="ARBA" id="ARBA00004155"/>
    </source>
</evidence>
<dbReference type="SMART" id="SM00679">
    <property type="entry name" value="CTNS"/>
    <property type="match status" value="2"/>
</dbReference>
<evidence type="ECO:0000256" key="5">
    <source>
        <dbReference type="ARBA" id="ARBA00022737"/>
    </source>
</evidence>
<accession>A0A3N4KLG3</accession>
<evidence type="ECO:0000256" key="10">
    <source>
        <dbReference type="ARBA" id="ARBA00048473"/>
    </source>
</evidence>
<dbReference type="PANTHER" id="PTHR13131">
    <property type="entry name" value="CYSTINOSIN"/>
    <property type="match status" value="1"/>
</dbReference>
<dbReference type="Gene3D" id="1.20.1280.290">
    <property type="match status" value="2"/>
</dbReference>
<evidence type="ECO:0000313" key="13">
    <source>
        <dbReference type="Proteomes" id="UP000277580"/>
    </source>
</evidence>
<feature type="transmembrane region" description="Helical" evidence="11">
    <location>
        <begin position="37"/>
        <end position="61"/>
    </location>
</feature>
<evidence type="ECO:0000256" key="3">
    <source>
        <dbReference type="ARBA" id="ARBA00022448"/>
    </source>
</evidence>
<evidence type="ECO:0000313" key="12">
    <source>
        <dbReference type="EMBL" id="RPB10248.1"/>
    </source>
</evidence>
<proteinExistence type="inferred from homology"/>
<dbReference type="Proteomes" id="UP000277580">
    <property type="component" value="Unassembled WGS sequence"/>
</dbReference>
<feature type="transmembrane region" description="Helical" evidence="11">
    <location>
        <begin position="6"/>
        <end position="25"/>
    </location>
</feature>
<keyword evidence="3" id="KW-0813">Transport</keyword>
<feature type="non-terminal residue" evidence="12">
    <location>
        <position position="242"/>
    </location>
</feature>
<dbReference type="GO" id="GO:0000324">
    <property type="term" value="C:fungal-type vacuole"/>
    <property type="evidence" value="ECO:0007669"/>
    <property type="project" value="TreeGrafter"/>
</dbReference>
<evidence type="ECO:0000256" key="11">
    <source>
        <dbReference type="SAM" id="Phobius"/>
    </source>
</evidence>
<dbReference type="FunCoup" id="A0A3N4KLG3">
    <property type="interactions" value="215"/>
</dbReference>
<dbReference type="FunFam" id="1.20.1280.290:FF:000016">
    <property type="entry name" value="Cystinosin homolog"/>
    <property type="match status" value="1"/>
</dbReference>
<keyword evidence="7 11" id="KW-1133">Transmembrane helix</keyword>
<organism evidence="12 13">
    <name type="scientific">Morchella conica CCBAS932</name>
    <dbReference type="NCBI Taxonomy" id="1392247"/>
    <lineage>
        <taxon>Eukaryota</taxon>
        <taxon>Fungi</taxon>
        <taxon>Dikarya</taxon>
        <taxon>Ascomycota</taxon>
        <taxon>Pezizomycotina</taxon>
        <taxon>Pezizomycetes</taxon>
        <taxon>Pezizales</taxon>
        <taxon>Morchellaceae</taxon>
        <taxon>Morchella</taxon>
    </lineage>
</organism>
<comment type="similarity">
    <text evidence="2">Belongs to the cystinosin family.</text>
</comment>
<keyword evidence="5" id="KW-0677">Repeat</keyword>
<protein>
    <submittedName>
        <fullName evidence="12">PQ-loop-domain-containing protein</fullName>
    </submittedName>
</protein>
<keyword evidence="13" id="KW-1185">Reference proteome</keyword>
<dbReference type="NCBIfam" id="TIGR00951">
    <property type="entry name" value="2A43"/>
    <property type="match status" value="1"/>
</dbReference>
<comment type="catalytic activity">
    <reaction evidence="10">
        <text>L-cystine(out) + H(+)(out) = L-cystine(in) + H(+)(in)</text>
        <dbReference type="Rhea" id="RHEA:66172"/>
        <dbReference type="ChEBI" id="CHEBI:15378"/>
        <dbReference type="ChEBI" id="CHEBI:35491"/>
    </reaction>
    <physiologicalReaction direction="left-to-right" evidence="10">
        <dbReference type="Rhea" id="RHEA:66173"/>
    </physiologicalReaction>
</comment>
<sequence>LALLISRLLGWSYFLCWSISFYPQLLANHQRQSVTGLAVDFFTVNVLGYICYTLSSFLFLFSPTVRDEYARRHPGAEEPTVRWNDLAFAAHALLISSITLSQFYFWGYKRHASQHMSRTMSAIAMGCVAAITIAVLLALGNSNWEWIDVVYTLQYVKLLISIVKYIPQAYLNYRRKATTGWSIHNILLDISGGALSLGQLVLDSSLQSDWSGLTGNPIKFFLGQITIIFDILFIIQHYILYR</sequence>
<reference evidence="12 13" key="1">
    <citation type="journal article" date="2018" name="Nat. Ecol. Evol.">
        <title>Pezizomycetes genomes reveal the molecular basis of ectomycorrhizal truffle lifestyle.</title>
        <authorList>
            <person name="Murat C."/>
            <person name="Payen T."/>
            <person name="Noel B."/>
            <person name="Kuo A."/>
            <person name="Morin E."/>
            <person name="Chen J."/>
            <person name="Kohler A."/>
            <person name="Krizsan K."/>
            <person name="Balestrini R."/>
            <person name="Da Silva C."/>
            <person name="Montanini B."/>
            <person name="Hainaut M."/>
            <person name="Levati E."/>
            <person name="Barry K.W."/>
            <person name="Belfiori B."/>
            <person name="Cichocki N."/>
            <person name="Clum A."/>
            <person name="Dockter R.B."/>
            <person name="Fauchery L."/>
            <person name="Guy J."/>
            <person name="Iotti M."/>
            <person name="Le Tacon F."/>
            <person name="Lindquist E.A."/>
            <person name="Lipzen A."/>
            <person name="Malagnac F."/>
            <person name="Mello A."/>
            <person name="Molinier V."/>
            <person name="Miyauchi S."/>
            <person name="Poulain J."/>
            <person name="Riccioni C."/>
            <person name="Rubini A."/>
            <person name="Sitrit Y."/>
            <person name="Splivallo R."/>
            <person name="Traeger S."/>
            <person name="Wang M."/>
            <person name="Zifcakova L."/>
            <person name="Wipf D."/>
            <person name="Zambonelli A."/>
            <person name="Paolocci F."/>
            <person name="Nowrousian M."/>
            <person name="Ottonello S."/>
            <person name="Baldrian P."/>
            <person name="Spatafora J.W."/>
            <person name="Henrissat B."/>
            <person name="Nagy L.G."/>
            <person name="Aury J.M."/>
            <person name="Wincker P."/>
            <person name="Grigoriev I.V."/>
            <person name="Bonfante P."/>
            <person name="Martin F.M."/>
        </authorList>
    </citation>
    <scope>NUCLEOTIDE SEQUENCE [LARGE SCALE GENOMIC DNA]</scope>
    <source>
        <strain evidence="12 13">CCBAS932</strain>
    </source>
</reference>
<evidence type="ECO:0000256" key="4">
    <source>
        <dbReference type="ARBA" id="ARBA00022692"/>
    </source>
</evidence>
<evidence type="ECO:0000256" key="9">
    <source>
        <dbReference type="ARBA" id="ARBA00023228"/>
    </source>
</evidence>
<dbReference type="AlphaFoldDB" id="A0A3N4KLG3"/>
<dbReference type="STRING" id="1392247.A0A3N4KLG3"/>
<comment type="subcellular location">
    <subcellularLocation>
        <location evidence="1">Lysosome membrane</location>
        <topology evidence="1">Multi-pass membrane protein</topology>
    </subcellularLocation>
</comment>
<name>A0A3N4KLG3_9PEZI</name>
<evidence type="ECO:0000256" key="6">
    <source>
        <dbReference type="ARBA" id="ARBA00022847"/>
    </source>
</evidence>
<dbReference type="OrthoDB" id="75720at2759"/>
<dbReference type="EMBL" id="ML119144">
    <property type="protein sequence ID" value="RPB10248.1"/>
    <property type="molecule type" value="Genomic_DNA"/>
</dbReference>
<dbReference type="InParanoid" id="A0A3N4KLG3"/>
<dbReference type="GO" id="GO:0015184">
    <property type="term" value="F:L-cystine transmembrane transporter activity"/>
    <property type="evidence" value="ECO:0007669"/>
    <property type="project" value="TreeGrafter"/>
</dbReference>
<dbReference type="GO" id="GO:0015293">
    <property type="term" value="F:symporter activity"/>
    <property type="evidence" value="ECO:0007669"/>
    <property type="project" value="UniProtKB-KW"/>
</dbReference>
<dbReference type="InterPro" id="IPR005282">
    <property type="entry name" value="LC_transporter"/>
</dbReference>
<feature type="non-terminal residue" evidence="12">
    <location>
        <position position="1"/>
    </location>
</feature>
<dbReference type="InterPro" id="IPR006603">
    <property type="entry name" value="PQ-loop_rpt"/>
</dbReference>